<evidence type="ECO:0000259" key="1">
    <source>
        <dbReference type="SMART" id="SM00670"/>
    </source>
</evidence>
<comment type="caution">
    <text evidence="2">The sequence shown here is derived from an EMBL/GenBank/DDBJ whole genome shotgun (WGS) entry which is preliminary data.</text>
</comment>
<dbReference type="GO" id="GO:0005634">
    <property type="term" value="C:nucleus"/>
    <property type="evidence" value="ECO:0007669"/>
    <property type="project" value="TreeGrafter"/>
</dbReference>
<feature type="domain" description="PIN" evidence="1">
    <location>
        <begin position="21"/>
        <end position="125"/>
    </location>
</feature>
<dbReference type="SMART" id="SM00670">
    <property type="entry name" value="PINc"/>
    <property type="match status" value="1"/>
</dbReference>
<proteinExistence type="predicted"/>
<dbReference type="Pfam" id="PF13638">
    <property type="entry name" value="PIN_4"/>
    <property type="match status" value="2"/>
</dbReference>
<dbReference type="PANTHER" id="PTHR16161">
    <property type="entry name" value="TRANSCRIPTIONAL PROTEIN SWT1"/>
    <property type="match status" value="1"/>
</dbReference>
<accession>A0AAW0HNB9</accession>
<evidence type="ECO:0000313" key="2">
    <source>
        <dbReference type="EMBL" id="KAK7803228.1"/>
    </source>
</evidence>
<dbReference type="EMBL" id="JBBHLL010000427">
    <property type="protein sequence ID" value="KAK7803228.1"/>
    <property type="molecule type" value="Genomic_DNA"/>
</dbReference>
<dbReference type="Gene3D" id="3.40.50.1010">
    <property type="entry name" value="5'-nuclease"/>
    <property type="match status" value="2"/>
</dbReference>
<evidence type="ECO:0000313" key="3">
    <source>
        <dbReference type="Proteomes" id="UP001488838"/>
    </source>
</evidence>
<sequence length="147" mass="16671">MAAVLEDQSQMRQMELEIRPLFLVPDTNGFIDHLASLARLLESRKYILVVPLIVINELDGLAKGQETDHRAGGYARVGNNDDLILSCCLHYCKDKAKDYMPTSKEEPIRLLREVVLLTDDRNLRVKALTRNVPVRDIPAFLTWAQVG</sequence>
<dbReference type="CDD" id="cd09885">
    <property type="entry name" value="PIN_Smg6-like"/>
    <property type="match status" value="1"/>
</dbReference>
<dbReference type="AlphaFoldDB" id="A0AAW0HNB9"/>
<protein>
    <recommendedName>
        <fullName evidence="1">PIN domain-containing protein</fullName>
    </recommendedName>
</protein>
<dbReference type="Proteomes" id="UP001488838">
    <property type="component" value="Unassembled WGS sequence"/>
</dbReference>
<organism evidence="2 3">
    <name type="scientific">Myodes glareolus</name>
    <name type="common">Bank vole</name>
    <name type="synonym">Clethrionomys glareolus</name>
    <dbReference type="NCBI Taxonomy" id="447135"/>
    <lineage>
        <taxon>Eukaryota</taxon>
        <taxon>Metazoa</taxon>
        <taxon>Chordata</taxon>
        <taxon>Craniata</taxon>
        <taxon>Vertebrata</taxon>
        <taxon>Euteleostomi</taxon>
        <taxon>Mammalia</taxon>
        <taxon>Eutheria</taxon>
        <taxon>Euarchontoglires</taxon>
        <taxon>Glires</taxon>
        <taxon>Rodentia</taxon>
        <taxon>Myomorpha</taxon>
        <taxon>Muroidea</taxon>
        <taxon>Cricetidae</taxon>
        <taxon>Arvicolinae</taxon>
        <taxon>Myodes</taxon>
    </lineage>
</organism>
<dbReference type="PANTHER" id="PTHR16161:SF0">
    <property type="entry name" value="TRANSCRIPTIONAL PROTEIN SWT1"/>
    <property type="match status" value="1"/>
</dbReference>
<name>A0AAW0HNB9_MYOGA</name>
<dbReference type="InterPro" id="IPR052626">
    <property type="entry name" value="SWT1_Regulator"/>
</dbReference>
<dbReference type="InterPro" id="IPR029060">
    <property type="entry name" value="PIN-like_dom_sf"/>
</dbReference>
<gene>
    <name evidence="2" type="ORF">U0070_021802</name>
</gene>
<keyword evidence="3" id="KW-1185">Reference proteome</keyword>
<dbReference type="InterPro" id="IPR002716">
    <property type="entry name" value="PIN_dom"/>
</dbReference>
<dbReference type="SUPFAM" id="SSF88723">
    <property type="entry name" value="PIN domain-like"/>
    <property type="match status" value="1"/>
</dbReference>
<reference evidence="2 3" key="1">
    <citation type="journal article" date="2023" name="bioRxiv">
        <title>Conserved and derived expression patterns and positive selection on dental genes reveal complex evolutionary context of ever-growing rodent molars.</title>
        <authorList>
            <person name="Calamari Z.T."/>
            <person name="Song A."/>
            <person name="Cohen E."/>
            <person name="Akter M."/>
            <person name="Roy R.D."/>
            <person name="Hallikas O."/>
            <person name="Christensen M.M."/>
            <person name="Li P."/>
            <person name="Marangoni P."/>
            <person name="Jernvall J."/>
            <person name="Klein O.D."/>
        </authorList>
    </citation>
    <scope>NUCLEOTIDE SEQUENCE [LARGE SCALE GENOMIC DNA]</scope>
    <source>
        <strain evidence="2">V071</strain>
    </source>
</reference>